<evidence type="ECO:0000259" key="7">
    <source>
        <dbReference type="PROSITE" id="PS50103"/>
    </source>
</evidence>
<feature type="region of interest" description="Disordered" evidence="6">
    <location>
        <begin position="227"/>
        <end position="257"/>
    </location>
</feature>
<feature type="zinc finger region" description="C3H1-type" evidence="5">
    <location>
        <begin position="662"/>
        <end position="690"/>
    </location>
</feature>
<keyword evidence="4 5" id="KW-0862">Zinc</keyword>
<reference evidence="8 9" key="1">
    <citation type="submission" date="2018-03" db="EMBL/GenBank/DDBJ databases">
        <authorList>
            <person name="Fogelqvist J."/>
        </authorList>
    </citation>
    <scope>NUCLEOTIDE SEQUENCE [LARGE SCALE GENOMIC DNA]</scope>
</reference>
<gene>
    <name evidence="8" type="ORF">PLBR_LOCUS8540</name>
</gene>
<feature type="zinc finger region" description="C3H1-type" evidence="5">
    <location>
        <begin position="483"/>
        <end position="511"/>
    </location>
</feature>
<dbReference type="PROSITE" id="PS50103">
    <property type="entry name" value="ZF_C3H1"/>
    <property type="match status" value="4"/>
</dbReference>
<keyword evidence="3 5" id="KW-0863">Zinc-finger</keyword>
<dbReference type="InterPro" id="IPR000571">
    <property type="entry name" value="Znf_CCCH"/>
</dbReference>
<feature type="compositionally biased region" description="Gly residues" evidence="6">
    <location>
        <begin position="88"/>
        <end position="97"/>
    </location>
</feature>
<evidence type="ECO:0000256" key="2">
    <source>
        <dbReference type="ARBA" id="ARBA00022737"/>
    </source>
</evidence>
<feature type="zinc finger region" description="C3H1-type" evidence="5">
    <location>
        <begin position="555"/>
        <end position="583"/>
    </location>
</feature>
<protein>
    <recommendedName>
        <fullName evidence="7">C3H1-type domain-containing protein</fullName>
    </recommendedName>
</protein>
<feature type="compositionally biased region" description="Acidic residues" evidence="6">
    <location>
        <begin position="244"/>
        <end position="257"/>
    </location>
</feature>
<proteinExistence type="predicted"/>
<feature type="region of interest" description="Disordered" evidence="6">
    <location>
        <begin position="459"/>
        <end position="479"/>
    </location>
</feature>
<dbReference type="EMBL" id="OVEO01000017">
    <property type="protein sequence ID" value="SPR01325.1"/>
    <property type="molecule type" value="Genomic_DNA"/>
</dbReference>
<feature type="domain" description="C3H1-type" evidence="7">
    <location>
        <begin position="662"/>
        <end position="690"/>
    </location>
</feature>
<dbReference type="SMART" id="SM00356">
    <property type="entry name" value="ZnF_C3H1"/>
    <property type="match status" value="4"/>
</dbReference>
<dbReference type="InterPro" id="IPR045877">
    <property type="entry name" value="ZFP36-like"/>
</dbReference>
<evidence type="ECO:0000256" key="6">
    <source>
        <dbReference type="SAM" id="MobiDB-lite"/>
    </source>
</evidence>
<dbReference type="AlphaFoldDB" id="A0A3P3YM94"/>
<feature type="zinc finger region" description="C3H1-type" evidence="5">
    <location>
        <begin position="361"/>
        <end position="389"/>
    </location>
</feature>
<dbReference type="Gene3D" id="4.10.1000.10">
    <property type="entry name" value="Zinc finger, CCCH-type"/>
    <property type="match status" value="4"/>
</dbReference>
<feature type="compositionally biased region" description="Polar residues" evidence="6">
    <location>
        <begin position="728"/>
        <end position="742"/>
    </location>
</feature>
<dbReference type="InterPro" id="IPR036855">
    <property type="entry name" value="Znf_CCCH_sf"/>
</dbReference>
<dbReference type="SUPFAM" id="SSF90229">
    <property type="entry name" value="CCCH zinc finger"/>
    <property type="match status" value="4"/>
</dbReference>
<accession>A0A3P3YM94</accession>
<name>A0A3P3YM94_PLABS</name>
<feature type="region of interest" description="Disordered" evidence="6">
    <location>
        <begin position="724"/>
        <end position="752"/>
    </location>
</feature>
<feature type="domain" description="C3H1-type" evidence="7">
    <location>
        <begin position="483"/>
        <end position="511"/>
    </location>
</feature>
<organism evidence="8 9">
    <name type="scientific">Plasmodiophora brassicae</name>
    <name type="common">Clubroot disease agent</name>
    <dbReference type="NCBI Taxonomy" id="37360"/>
    <lineage>
        <taxon>Eukaryota</taxon>
        <taxon>Sar</taxon>
        <taxon>Rhizaria</taxon>
        <taxon>Endomyxa</taxon>
        <taxon>Phytomyxea</taxon>
        <taxon>Plasmodiophorida</taxon>
        <taxon>Plasmodiophoridae</taxon>
        <taxon>Plasmodiophora</taxon>
    </lineage>
</organism>
<keyword evidence="1 5" id="KW-0479">Metal-binding</keyword>
<evidence type="ECO:0000256" key="1">
    <source>
        <dbReference type="ARBA" id="ARBA00022723"/>
    </source>
</evidence>
<dbReference type="GO" id="GO:0003729">
    <property type="term" value="F:mRNA binding"/>
    <property type="evidence" value="ECO:0007669"/>
    <property type="project" value="InterPro"/>
</dbReference>
<dbReference type="Pfam" id="PF00642">
    <property type="entry name" value="zf-CCCH"/>
    <property type="match status" value="4"/>
</dbReference>
<dbReference type="PANTHER" id="PTHR12547">
    <property type="entry name" value="CCCH ZINC FINGER/TIS11-RELATED"/>
    <property type="match status" value="1"/>
</dbReference>
<evidence type="ECO:0000256" key="5">
    <source>
        <dbReference type="PROSITE-ProRule" id="PRU00723"/>
    </source>
</evidence>
<dbReference type="Proteomes" id="UP000290189">
    <property type="component" value="Unassembled WGS sequence"/>
</dbReference>
<evidence type="ECO:0000256" key="3">
    <source>
        <dbReference type="ARBA" id="ARBA00022771"/>
    </source>
</evidence>
<feature type="domain" description="C3H1-type" evidence="7">
    <location>
        <begin position="555"/>
        <end position="583"/>
    </location>
</feature>
<dbReference type="GO" id="GO:0008270">
    <property type="term" value="F:zinc ion binding"/>
    <property type="evidence" value="ECO:0007669"/>
    <property type="project" value="UniProtKB-KW"/>
</dbReference>
<geneLocation type="mitochondrion" evidence="8"/>
<keyword evidence="8" id="KW-0496">Mitochondrion</keyword>
<evidence type="ECO:0000313" key="8">
    <source>
        <dbReference type="EMBL" id="SPR01325.1"/>
    </source>
</evidence>
<dbReference type="FunFam" id="4.10.1000.10:FF:000001">
    <property type="entry name" value="zinc finger CCCH domain-containing protein 15-like"/>
    <property type="match status" value="4"/>
</dbReference>
<evidence type="ECO:0000256" key="4">
    <source>
        <dbReference type="ARBA" id="ARBA00022833"/>
    </source>
</evidence>
<keyword evidence="2" id="KW-0677">Repeat</keyword>
<feature type="region of interest" description="Disordered" evidence="6">
    <location>
        <begin position="77"/>
        <end position="102"/>
    </location>
</feature>
<sequence length="752" mass="81443">MQRQPPHRVQSSRPEGDACHGRFAESAGGALLRCARRQQAICNSTGWAYIHLAPGASRSPWRVVQLPAQTAVLGGVHSRMQRGRGRGRGGGGRGGGNTPSVRVQGVDAETEAESNVVRVLTEAPPLYPGISNLPMPLPVSAYDRRLIGKASMLRRRALSSAYYIRPAHRPSGAKQIDGYLEMSAEDVRPAAYVGSEFFPPELAGTFKRRRETGSGLQALENAFRQAGAADDEGNASDASGSALEEQEGEPAEDEFDNDDYTAAYYFDEAEDDGGAFREDEEPGGTGCDSMSGACRLPSASGRVTPPAGVIQFRRLSLSFAVVVSHHSLAMPLQAPPSIESASTPLMAGAEPQRKALVYPRRFKTALCRSFMTNGACEYGSQCSFAHGYGELRRASSNQVDGQATPTFTFDGSASRFLQPDATQAFPSSKPRSASFNHPDLDKAAAARWGNNVFNSGKPAMTYDPFKQQQQAPSARSPSSNRALYHTELCRTFTTIGVCPYGDNCQFAHGMQQLRKKSSNVQVIVSRASGAAPAPTNSNSKEHLPRRSTFIRDRRTYKTELCRQFQQIGHCDYGNQCQFAHGIEELRAPTDPIVLPPDTNAPSQPTFAVPTAIRSISTHQVPTIENMGAATTPPITVTVDHGSADPQQQQQQVPKKNVCNPQLFKTAICRTYSQFGTCPYEHKCRFAHGLSELRPAPRFKSMLSTTSSTVFTGFQKSATTAVLAHDSSPPLTMQRSHSSSSAAPQLFPPKHQQ</sequence>
<evidence type="ECO:0000313" key="9">
    <source>
        <dbReference type="Proteomes" id="UP000290189"/>
    </source>
</evidence>
<feature type="compositionally biased region" description="Low complexity" evidence="6">
    <location>
        <begin position="467"/>
        <end position="479"/>
    </location>
</feature>
<feature type="domain" description="C3H1-type" evidence="7">
    <location>
        <begin position="361"/>
        <end position="389"/>
    </location>
</feature>